<feature type="coiled-coil region" evidence="1">
    <location>
        <begin position="85"/>
        <end position="119"/>
    </location>
</feature>
<sequence length="153" mass="17420">MNQSKPLREALRSALRAEKDAMDFYRAASERLTDPEAAALFAGLAREERQHAYSFYTLDRDEDLPPFEELLDASPDTSGSWWRALRKLEAENFTAEAALRLAIEEERRLEAELRAAAEEIGEPRARSIYLANANSTHCHCRGLEQLYAERYGA</sequence>
<dbReference type="OrthoDB" id="281675at2"/>
<reference evidence="3 4" key="1">
    <citation type="submission" date="2019-07" db="EMBL/GenBank/DDBJ databases">
        <title>Insights of Desulfuromonas acetexigens electromicrobiology.</title>
        <authorList>
            <person name="Katuri K."/>
            <person name="Sapireddy V."/>
            <person name="Shaw D.R."/>
            <person name="Saikaly P."/>
        </authorList>
    </citation>
    <scope>NUCLEOTIDE SEQUENCE [LARGE SCALE GENOMIC DNA]</scope>
    <source>
        <strain evidence="3 4">2873</strain>
    </source>
</reference>
<dbReference type="Pfam" id="PF02915">
    <property type="entry name" value="Rubrerythrin"/>
    <property type="match status" value="1"/>
</dbReference>
<dbReference type="PANTHER" id="PTHR33531">
    <property type="entry name" value="RUBRERYTHRIN SUBFAMILY"/>
    <property type="match status" value="1"/>
</dbReference>
<dbReference type="InterPro" id="IPR012347">
    <property type="entry name" value="Ferritin-like"/>
</dbReference>
<keyword evidence="4" id="KW-1185">Reference proteome</keyword>
<evidence type="ECO:0000313" key="3">
    <source>
        <dbReference type="EMBL" id="TRO83172.1"/>
    </source>
</evidence>
<accession>A0A550JIY3</accession>
<dbReference type="GO" id="GO:0046872">
    <property type="term" value="F:metal ion binding"/>
    <property type="evidence" value="ECO:0007669"/>
    <property type="project" value="InterPro"/>
</dbReference>
<comment type="caution">
    <text evidence="3">The sequence shown here is derived from an EMBL/GenBank/DDBJ whole genome shotgun (WGS) entry which is preliminary data.</text>
</comment>
<dbReference type="InterPro" id="IPR003251">
    <property type="entry name" value="Rr_diiron-bd_dom"/>
</dbReference>
<evidence type="ECO:0000256" key="1">
    <source>
        <dbReference type="SAM" id="Coils"/>
    </source>
</evidence>
<dbReference type="RefSeq" id="WP_092055764.1">
    <property type="nucleotide sequence ID" value="NZ_FOJJ01000012.1"/>
</dbReference>
<gene>
    <name evidence="3" type="ORF">FL622_03560</name>
</gene>
<feature type="domain" description="Rubrerythrin diiron-binding" evidence="2">
    <location>
        <begin position="9"/>
        <end position="128"/>
    </location>
</feature>
<name>A0A550JIY3_9BACT</name>
<dbReference type="EMBL" id="VJVV01000002">
    <property type="protein sequence ID" value="TRO83172.1"/>
    <property type="molecule type" value="Genomic_DNA"/>
</dbReference>
<dbReference type="AlphaFoldDB" id="A0A550JIY3"/>
<dbReference type="GO" id="GO:0016491">
    <property type="term" value="F:oxidoreductase activity"/>
    <property type="evidence" value="ECO:0007669"/>
    <property type="project" value="InterPro"/>
</dbReference>
<protein>
    <submittedName>
        <fullName evidence="3">Rubrerythrin</fullName>
    </submittedName>
</protein>
<dbReference type="PANTHER" id="PTHR33531:SF7">
    <property type="entry name" value="HYPOTHETICAL MEMBRANE PROTEIN, CONSERVED"/>
    <property type="match status" value="1"/>
</dbReference>
<dbReference type="Proteomes" id="UP000317155">
    <property type="component" value="Unassembled WGS sequence"/>
</dbReference>
<proteinExistence type="predicted"/>
<dbReference type="CDD" id="cd01045">
    <property type="entry name" value="Ferritin_like_AB"/>
    <property type="match status" value="1"/>
</dbReference>
<keyword evidence="1" id="KW-0175">Coiled coil</keyword>
<dbReference type="InterPro" id="IPR009078">
    <property type="entry name" value="Ferritin-like_SF"/>
</dbReference>
<evidence type="ECO:0000313" key="4">
    <source>
        <dbReference type="Proteomes" id="UP000317155"/>
    </source>
</evidence>
<dbReference type="Gene3D" id="1.20.1260.10">
    <property type="match status" value="1"/>
</dbReference>
<organism evidence="3 4">
    <name type="scientific">Trichloromonas acetexigens</name>
    <dbReference type="NCBI Taxonomy" id="38815"/>
    <lineage>
        <taxon>Bacteria</taxon>
        <taxon>Pseudomonadati</taxon>
        <taxon>Thermodesulfobacteriota</taxon>
        <taxon>Desulfuromonadia</taxon>
        <taxon>Desulfuromonadales</taxon>
        <taxon>Trichloromonadaceae</taxon>
        <taxon>Trichloromonas</taxon>
    </lineage>
</organism>
<dbReference type="SUPFAM" id="SSF47240">
    <property type="entry name" value="Ferritin-like"/>
    <property type="match status" value="1"/>
</dbReference>
<evidence type="ECO:0000259" key="2">
    <source>
        <dbReference type="Pfam" id="PF02915"/>
    </source>
</evidence>